<evidence type="ECO:0000313" key="3">
    <source>
        <dbReference type="Proteomes" id="UP000076967"/>
    </source>
</evidence>
<accession>A0A168LCW0</accession>
<proteinExistence type="predicted"/>
<protein>
    <submittedName>
        <fullName evidence="2">Nucleoside-diphosphate sugar epimerase</fullName>
    </submittedName>
</protein>
<dbReference type="InterPro" id="IPR001509">
    <property type="entry name" value="Epimerase_deHydtase"/>
</dbReference>
<keyword evidence="3" id="KW-1185">Reference proteome</keyword>
<sequence length="296" mass="32761">MKVFITGITGYVGSVIAQYFLTQGYQVSGLVRSQEKAEQLLKMRIVPIIGDLADLSLLEESVKKVDGVIHTAISHTPDMEELDVSAVKSMLDGLEGSGKPFIYTSGTLLYNDTFQYIVDEDSDPNPLPFLKWKVNQEKEVLAASQRFIRTIVIRPTLVYGRGGGLVQATIRRAMLSQSAYYINDGHNAWSTIDVDDLAHLYLRAYSQAQPGSLFNATSREMITMKELMTAVGKIAGIDKIESWSYEDAVKAIGPAAWGASINQRISGLRAEQQLQWSTSARSILKEIEKGSYKVEV</sequence>
<dbReference type="PANTHER" id="PTHR48079:SF6">
    <property type="entry name" value="NAD(P)-BINDING DOMAIN-CONTAINING PROTEIN-RELATED"/>
    <property type="match status" value="1"/>
</dbReference>
<dbReference type="Gene3D" id="3.40.50.720">
    <property type="entry name" value="NAD(P)-binding Rossmann-like Domain"/>
    <property type="match status" value="1"/>
</dbReference>
<dbReference type="OrthoDB" id="9807212at2"/>
<dbReference type="GO" id="GO:0004029">
    <property type="term" value="F:aldehyde dehydrogenase (NAD+) activity"/>
    <property type="evidence" value="ECO:0007669"/>
    <property type="project" value="TreeGrafter"/>
</dbReference>
<organism evidence="2 3">
    <name type="scientific">Paenibacillus glacialis</name>
    <dbReference type="NCBI Taxonomy" id="494026"/>
    <lineage>
        <taxon>Bacteria</taxon>
        <taxon>Bacillati</taxon>
        <taxon>Bacillota</taxon>
        <taxon>Bacilli</taxon>
        <taxon>Bacillales</taxon>
        <taxon>Paenibacillaceae</taxon>
        <taxon>Paenibacillus</taxon>
    </lineage>
</organism>
<dbReference type="Pfam" id="PF01370">
    <property type="entry name" value="Epimerase"/>
    <property type="match status" value="1"/>
</dbReference>
<dbReference type="AlphaFoldDB" id="A0A168LCW0"/>
<dbReference type="PANTHER" id="PTHR48079">
    <property type="entry name" value="PROTEIN YEEZ"/>
    <property type="match status" value="1"/>
</dbReference>
<dbReference type="InterPro" id="IPR051783">
    <property type="entry name" value="NAD(P)-dependent_oxidoreduct"/>
</dbReference>
<gene>
    <name evidence="2" type="ORF">PGLA_09445</name>
</gene>
<name>A0A168LCW0_9BACL</name>
<dbReference type="InterPro" id="IPR036291">
    <property type="entry name" value="NAD(P)-bd_dom_sf"/>
</dbReference>
<dbReference type="RefSeq" id="WP_068531927.1">
    <property type="nucleotide sequence ID" value="NZ_LVJH01000016.1"/>
</dbReference>
<dbReference type="STRING" id="494026.PGLA_09445"/>
<dbReference type="Proteomes" id="UP000076967">
    <property type="component" value="Unassembled WGS sequence"/>
</dbReference>
<reference evidence="2 3" key="1">
    <citation type="submission" date="2016-03" db="EMBL/GenBank/DDBJ databases">
        <title>Draft genome sequence of Paenibacillus glacialis DSM 22343.</title>
        <authorList>
            <person name="Shin S.-K."/>
            <person name="Yi H."/>
        </authorList>
    </citation>
    <scope>NUCLEOTIDE SEQUENCE [LARGE SCALE GENOMIC DNA]</scope>
    <source>
        <strain evidence="2 3">DSM 22343</strain>
    </source>
</reference>
<dbReference type="EMBL" id="LVJH01000016">
    <property type="protein sequence ID" value="OAB43207.1"/>
    <property type="molecule type" value="Genomic_DNA"/>
</dbReference>
<evidence type="ECO:0000313" key="2">
    <source>
        <dbReference type="EMBL" id="OAB43207.1"/>
    </source>
</evidence>
<dbReference type="SUPFAM" id="SSF51735">
    <property type="entry name" value="NAD(P)-binding Rossmann-fold domains"/>
    <property type="match status" value="1"/>
</dbReference>
<feature type="domain" description="NAD-dependent epimerase/dehydratase" evidence="1">
    <location>
        <begin position="3"/>
        <end position="215"/>
    </location>
</feature>
<evidence type="ECO:0000259" key="1">
    <source>
        <dbReference type="Pfam" id="PF01370"/>
    </source>
</evidence>
<comment type="caution">
    <text evidence="2">The sequence shown here is derived from an EMBL/GenBank/DDBJ whole genome shotgun (WGS) entry which is preliminary data.</text>
</comment>
<dbReference type="GO" id="GO:0005737">
    <property type="term" value="C:cytoplasm"/>
    <property type="evidence" value="ECO:0007669"/>
    <property type="project" value="TreeGrafter"/>
</dbReference>